<reference evidence="1 2" key="1">
    <citation type="journal article" date="2022" name="Microbiol. Resour. Announc.">
        <title>Complete Genome Sequence of the Hyperthermophilic and Acidophilic Archaeon Saccharolobus caldissimus Strain HS-3T.</title>
        <authorList>
            <person name="Sakai H.D."/>
            <person name="Kurosawa N."/>
        </authorList>
    </citation>
    <scope>NUCLEOTIDE SEQUENCE [LARGE SCALE GENOMIC DNA]</scope>
    <source>
        <strain evidence="1 2">JCM32116</strain>
    </source>
</reference>
<organism evidence="1 2">
    <name type="scientific">Saccharolobus caldissimus</name>
    <dbReference type="NCBI Taxonomy" id="1702097"/>
    <lineage>
        <taxon>Archaea</taxon>
        <taxon>Thermoproteota</taxon>
        <taxon>Thermoprotei</taxon>
        <taxon>Sulfolobales</taxon>
        <taxon>Sulfolobaceae</taxon>
        <taxon>Saccharolobus</taxon>
    </lineage>
</organism>
<dbReference type="GeneID" id="68866613"/>
<dbReference type="AlphaFoldDB" id="A0AAQ4CST5"/>
<dbReference type="RefSeq" id="WP_229569232.1">
    <property type="nucleotide sequence ID" value="NZ_AP025226.1"/>
</dbReference>
<name>A0AAQ4CST5_9CREN</name>
<gene>
    <name evidence="1" type="ORF">SACC_18830</name>
</gene>
<dbReference type="Proteomes" id="UP001319921">
    <property type="component" value="Chromosome"/>
</dbReference>
<evidence type="ECO:0000313" key="2">
    <source>
        <dbReference type="Proteomes" id="UP001319921"/>
    </source>
</evidence>
<dbReference type="KEGG" id="scas:SACC_18830"/>
<evidence type="ECO:0000313" key="1">
    <source>
        <dbReference type="EMBL" id="BDB98866.1"/>
    </source>
</evidence>
<keyword evidence="2" id="KW-1185">Reference proteome</keyword>
<sequence length="167" mass="19439">MREIAESYLRERISISLPILGIPVPCNTTCLILSKYKDLLAIENFKAQVEVLDSLINLIEDKIFTLKYELQDKFLQYLNNIDIDNLVYAVYKIIEEGGNIILGDKIYFGDRKVAEGDFITLMNINKLIEHVTKEDSNIKSLCDEIRYLSESTWEHFEKNIRRSLNES</sequence>
<dbReference type="EMBL" id="AP025226">
    <property type="protein sequence ID" value="BDB98866.1"/>
    <property type="molecule type" value="Genomic_DNA"/>
</dbReference>
<protein>
    <submittedName>
        <fullName evidence="1">Uncharacterized protein</fullName>
    </submittedName>
</protein>
<accession>A0AAQ4CST5</accession>
<proteinExistence type="predicted"/>